<dbReference type="Gene3D" id="1.10.10.10">
    <property type="entry name" value="Winged helix-like DNA-binding domain superfamily/Winged helix DNA-binding domain"/>
    <property type="match status" value="1"/>
</dbReference>
<name>A0ABQ3CJM5_9ACTN</name>
<dbReference type="SMART" id="SM00421">
    <property type="entry name" value="HTH_LUXR"/>
    <property type="match status" value="1"/>
</dbReference>
<dbReference type="PROSITE" id="PS50043">
    <property type="entry name" value="HTH_LUXR_2"/>
    <property type="match status" value="1"/>
</dbReference>
<dbReference type="PANTHER" id="PTHR44688">
    <property type="entry name" value="DNA-BINDING TRANSCRIPTIONAL ACTIVATOR DEVR_DOSR"/>
    <property type="match status" value="1"/>
</dbReference>
<dbReference type="InterPro" id="IPR036388">
    <property type="entry name" value="WH-like_DNA-bd_sf"/>
</dbReference>
<dbReference type="PRINTS" id="PR00038">
    <property type="entry name" value="HTHLUXR"/>
</dbReference>
<dbReference type="InterPro" id="IPR016032">
    <property type="entry name" value="Sig_transdc_resp-reg_C-effctor"/>
</dbReference>
<evidence type="ECO:0000256" key="3">
    <source>
        <dbReference type="ARBA" id="ARBA00023163"/>
    </source>
</evidence>
<gene>
    <name evidence="5" type="ORF">GCM10010345_27950</name>
</gene>
<dbReference type="Proteomes" id="UP000653644">
    <property type="component" value="Unassembled WGS sequence"/>
</dbReference>
<comment type="caution">
    <text evidence="5">The sequence shown here is derived from an EMBL/GenBank/DDBJ whole genome shotgun (WGS) entry which is preliminary data.</text>
</comment>
<feature type="domain" description="HTH luxR-type" evidence="4">
    <location>
        <begin position="59"/>
        <end position="124"/>
    </location>
</feature>
<dbReference type="CDD" id="cd06170">
    <property type="entry name" value="LuxR_C_like"/>
    <property type="match status" value="1"/>
</dbReference>
<evidence type="ECO:0000256" key="1">
    <source>
        <dbReference type="ARBA" id="ARBA00023015"/>
    </source>
</evidence>
<sequence>MEFFVCAFGCQGATLGPAFDGNKPTDCFRRTLTGEAGRSRGVALMHGDDGLPSTRWQYQLAQVESLSERERQVFSLLGAGLSNRAIAVRLRVTERTVKAHVASILAKLKVESRLQVGLVAQAHLLMYEGTVPNRPDMTDN</sequence>
<organism evidence="5 6">
    <name type="scientific">Streptomyces canarius</name>
    <dbReference type="NCBI Taxonomy" id="285453"/>
    <lineage>
        <taxon>Bacteria</taxon>
        <taxon>Bacillati</taxon>
        <taxon>Actinomycetota</taxon>
        <taxon>Actinomycetes</taxon>
        <taxon>Kitasatosporales</taxon>
        <taxon>Streptomycetaceae</taxon>
        <taxon>Streptomyces</taxon>
    </lineage>
</organism>
<evidence type="ECO:0000259" key="4">
    <source>
        <dbReference type="PROSITE" id="PS50043"/>
    </source>
</evidence>
<dbReference type="EMBL" id="BMVN01000008">
    <property type="protein sequence ID" value="GHA21419.1"/>
    <property type="molecule type" value="Genomic_DNA"/>
</dbReference>
<dbReference type="PROSITE" id="PS00622">
    <property type="entry name" value="HTH_LUXR_1"/>
    <property type="match status" value="1"/>
</dbReference>
<dbReference type="InterPro" id="IPR000792">
    <property type="entry name" value="Tscrpt_reg_LuxR_C"/>
</dbReference>
<dbReference type="PANTHER" id="PTHR44688:SF16">
    <property type="entry name" value="DNA-BINDING TRANSCRIPTIONAL ACTIVATOR DEVR_DOSR"/>
    <property type="match status" value="1"/>
</dbReference>
<dbReference type="SUPFAM" id="SSF46894">
    <property type="entry name" value="C-terminal effector domain of the bipartite response regulators"/>
    <property type="match status" value="1"/>
</dbReference>
<keyword evidence="1" id="KW-0805">Transcription regulation</keyword>
<evidence type="ECO:0000256" key="2">
    <source>
        <dbReference type="ARBA" id="ARBA00023125"/>
    </source>
</evidence>
<protein>
    <recommendedName>
        <fullName evidence="4">HTH luxR-type domain-containing protein</fullName>
    </recommendedName>
</protein>
<evidence type="ECO:0000313" key="5">
    <source>
        <dbReference type="EMBL" id="GHA21419.1"/>
    </source>
</evidence>
<reference evidence="6" key="1">
    <citation type="journal article" date="2019" name="Int. J. Syst. Evol. Microbiol.">
        <title>The Global Catalogue of Microorganisms (GCM) 10K type strain sequencing project: providing services to taxonomists for standard genome sequencing and annotation.</title>
        <authorList>
            <consortium name="The Broad Institute Genomics Platform"/>
            <consortium name="The Broad Institute Genome Sequencing Center for Infectious Disease"/>
            <person name="Wu L."/>
            <person name="Ma J."/>
        </authorList>
    </citation>
    <scope>NUCLEOTIDE SEQUENCE [LARGE SCALE GENOMIC DNA]</scope>
    <source>
        <strain evidence="6">JCM 4733</strain>
    </source>
</reference>
<keyword evidence="3" id="KW-0804">Transcription</keyword>
<keyword evidence="2" id="KW-0238">DNA-binding</keyword>
<accession>A0ABQ3CJM5</accession>
<keyword evidence="6" id="KW-1185">Reference proteome</keyword>
<dbReference type="Pfam" id="PF00196">
    <property type="entry name" value="GerE"/>
    <property type="match status" value="1"/>
</dbReference>
<proteinExistence type="predicted"/>
<evidence type="ECO:0000313" key="6">
    <source>
        <dbReference type="Proteomes" id="UP000653644"/>
    </source>
</evidence>